<feature type="transmembrane region" description="Helical" evidence="18">
    <location>
        <begin position="293"/>
        <end position="312"/>
    </location>
</feature>
<feature type="transmembrane region" description="Helical" evidence="18">
    <location>
        <begin position="230"/>
        <end position="247"/>
    </location>
</feature>
<evidence type="ECO:0000256" key="14">
    <source>
        <dbReference type="ARBA" id="ARBA00023221"/>
    </source>
</evidence>
<keyword evidence="9 18" id="KW-0560">Oxidoreductase</keyword>
<evidence type="ECO:0000256" key="7">
    <source>
        <dbReference type="ARBA" id="ARBA00022955"/>
    </source>
</evidence>
<evidence type="ECO:0000256" key="3">
    <source>
        <dbReference type="ARBA" id="ARBA00022516"/>
    </source>
</evidence>
<evidence type="ECO:0000256" key="11">
    <source>
        <dbReference type="ARBA" id="ARBA00023098"/>
    </source>
</evidence>
<evidence type="ECO:0000256" key="12">
    <source>
        <dbReference type="ARBA" id="ARBA00023136"/>
    </source>
</evidence>
<dbReference type="Gene3D" id="1.20.120.1630">
    <property type="match status" value="1"/>
</dbReference>
<protein>
    <recommendedName>
        <fullName evidence="16 18">Delta(24(24(1)))-sterol reductase</fullName>
        <ecNumber evidence="16 18">1.3.1.71</ecNumber>
    </recommendedName>
    <alternativeName>
        <fullName evidence="18">C-24(28) sterol reductase</fullName>
    </alternativeName>
    <alternativeName>
        <fullName evidence="18">Sterol Delta(24(28))-reductase</fullName>
    </alternativeName>
</protein>
<keyword evidence="11 18" id="KW-0443">Lipid metabolism</keyword>
<dbReference type="Pfam" id="PF01222">
    <property type="entry name" value="ERG4_ERG24"/>
    <property type="match status" value="1"/>
</dbReference>
<evidence type="ECO:0000256" key="1">
    <source>
        <dbReference type="ARBA" id="ARBA00004477"/>
    </source>
</evidence>
<accession>A0A1U7LU09</accession>
<dbReference type="GO" id="GO:0006696">
    <property type="term" value="P:ergosterol biosynthetic process"/>
    <property type="evidence" value="ECO:0007669"/>
    <property type="project" value="EnsemblFungi"/>
</dbReference>
<dbReference type="EMBL" id="LXFE01000246">
    <property type="protein sequence ID" value="OLL26063.1"/>
    <property type="molecule type" value="Genomic_DNA"/>
</dbReference>
<keyword evidence="6" id="KW-0521">NADP</keyword>
<comment type="subcellular location">
    <subcellularLocation>
        <location evidence="1">Endoplasmic reticulum membrane</location>
        <topology evidence="1">Multi-pass membrane protein</topology>
    </subcellularLocation>
</comment>
<keyword evidence="13 18" id="KW-1207">Sterol metabolism</keyword>
<evidence type="ECO:0000313" key="19">
    <source>
        <dbReference type="EMBL" id="OLL26063.1"/>
    </source>
</evidence>
<keyword evidence="3 18" id="KW-0444">Lipid biosynthesis</keyword>
<dbReference type="GO" id="GO:0050614">
    <property type="term" value="F:Delta24-sterol reductase activity"/>
    <property type="evidence" value="ECO:0007669"/>
    <property type="project" value="EnsemblFungi"/>
</dbReference>
<comment type="catalytic activity">
    <reaction evidence="17">
        <text>ergosterol + NADP(+) = ergosta-5,7,22,24(28)-tetraen-3beta-ol + NADPH + H(+)</text>
        <dbReference type="Rhea" id="RHEA:18501"/>
        <dbReference type="ChEBI" id="CHEBI:15378"/>
        <dbReference type="ChEBI" id="CHEBI:16933"/>
        <dbReference type="ChEBI" id="CHEBI:18249"/>
        <dbReference type="ChEBI" id="CHEBI:57783"/>
        <dbReference type="ChEBI" id="CHEBI:58349"/>
        <dbReference type="EC" id="1.3.1.71"/>
    </reaction>
    <physiologicalReaction direction="right-to-left" evidence="17">
        <dbReference type="Rhea" id="RHEA:18503"/>
    </physiologicalReaction>
</comment>
<gene>
    <name evidence="19" type="ORF">NEOLI_002290</name>
</gene>
<evidence type="ECO:0000256" key="4">
    <source>
        <dbReference type="ARBA" id="ARBA00022692"/>
    </source>
</evidence>
<comment type="caution">
    <text evidence="19">The sequence shown here is derived from an EMBL/GenBank/DDBJ whole genome shotgun (WGS) entry which is preliminary data.</text>
</comment>
<dbReference type="InterPro" id="IPR018083">
    <property type="entry name" value="Sterol_reductase_CS"/>
</dbReference>
<comment type="similarity">
    <text evidence="2 18">Belongs to the ERG4/ERG24 family.</text>
</comment>
<keyword evidence="7 18" id="KW-0752">Steroid biosynthesis</keyword>
<feature type="transmembrane region" description="Helical" evidence="18">
    <location>
        <begin position="324"/>
        <end position="341"/>
    </location>
</feature>
<evidence type="ECO:0000313" key="20">
    <source>
        <dbReference type="Proteomes" id="UP000186594"/>
    </source>
</evidence>
<feature type="transmembrane region" description="Helical" evidence="18">
    <location>
        <begin position="168"/>
        <end position="189"/>
    </location>
</feature>
<feature type="transmembrane region" description="Helical" evidence="18">
    <location>
        <begin position="41"/>
        <end position="64"/>
    </location>
</feature>
<comment type="pathway">
    <text evidence="15 18">Steroid metabolism; ergosterol biosynthesis.</text>
</comment>
<dbReference type="OrthoDB" id="5326588at2759"/>
<dbReference type="FunFam" id="1.20.120.1630:FF:000003">
    <property type="entry name" value="C-24(28) sterol reductase"/>
    <property type="match status" value="1"/>
</dbReference>
<dbReference type="AlphaFoldDB" id="A0A1U7LU09"/>
<dbReference type="OMA" id="QLPYFCN"/>
<dbReference type="InterPro" id="IPR001171">
    <property type="entry name" value="ERG24_DHCR-like"/>
</dbReference>
<keyword evidence="4 18" id="KW-0812">Transmembrane</keyword>
<keyword evidence="5" id="KW-0256">Endoplasmic reticulum</keyword>
<keyword evidence="10 18" id="KW-0756">Sterol biosynthesis</keyword>
<evidence type="ECO:0000256" key="5">
    <source>
        <dbReference type="ARBA" id="ARBA00022824"/>
    </source>
</evidence>
<proteinExistence type="inferred from homology"/>
<dbReference type="PANTHER" id="PTHR21257:SF31">
    <property type="entry name" value="DELTA(24(24(1)))-STEROL REDUCTASE ERG4"/>
    <property type="match status" value="1"/>
</dbReference>
<evidence type="ECO:0000256" key="8">
    <source>
        <dbReference type="ARBA" id="ARBA00022989"/>
    </source>
</evidence>
<name>A0A1U7LU09_NEOID</name>
<evidence type="ECO:0000256" key="17">
    <source>
        <dbReference type="ARBA" id="ARBA00048918"/>
    </source>
</evidence>
<evidence type="ECO:0000256" key="10">
    <source>
        <dbReference type="ARBA" id="ARBA00023011"/>
    </source>
</evidence>
<sequence length="468" mass="54521">MGITTNINTASIHKPRILLHAPANSAGAINRSNHFEFGGPWGCAALMVTFPMLMYYLWISAAVYRGSFARPYSDESLLTFARRLIGYVSQSAWPHRGAWIFYWSFLVIQAVFYVLLPGIWVKGLPIPQNNRRLNYFCNAVWSFYATIAITAALYYFKIFSIVYLIDEFGPIMSVSIISGFLVSFIGYFVTVAKGKQHRMTGSFVYDFFMGAPLNPRLGILDFKMFFEVRLPWFLLFSISAATAIRQFETYGYISPQVLFVCLAHYLYANACAKGEECIITTWDVTWEKWGFQLIFWNMAGVPFTYSHCSLFLTSHDPRTYQWSTTYNVLMYTLLFAAYYIWDTANSQKNKFRLSMNESPYLRKSFPQLPWNILKNPSYIKCKNGSTLLTDGWYKYGRKIHYTADLVMAFSWGLITGTSSLIPFFYPLFFTIVLVHRVSRDIRRCREKYGEDWDEYVRRCPWLFIPYVY</sequence>
<evidence type="ECO:0000256" key="15">
    <source>
        <dbReference type="ARBA" id="ARBA00029435"/>
    </source>
</evidence>
<feature type="transmembrane region" description="Helical" evidence="18">
    <location>
        <begin position="408"/>
        <end position="434"/>
    </location>
</feature>
<organism evidence="19 20">
    <name type="scientific">Neolecta irregularis (strain DAH-3)</name>
    <dbReference type="NCBI Taxonomy" id="1198029"/>
    <lineage>
        <taxon>Eukaryota</taxon>
        <taxon>Fungi</taxon>
        <taxon>Dikarya</taxon>
        <taxon>Ascomycota</taxon>
        <taxon>Taphrinomycotina</taxon>
        <taxon>Neolectales</taxon>
        <taxon>Neolectaceae</taxon>
        <taxon>Neolecta</taxon>
    </lineage>
</organism>
<reference evidence="19 20" key="1">
    <citation type="submission" date="2016-04" db="EMBL/GenBank/DDBJ databases">
        <title>Evolutionary innovation and constraint leading to complex multicellularity in the Ascomycota.</title>
        <authorList>
            <person name="Cisse O."/>
            <person name="Nguyen A."/>
            <person name="Hewitt D.A."/>
            <person name="Jedd G."/>
            <person name="Stajich J.E."/>
        </authorList>
    </citation>
    <scope>NUCLEOTIDE SEQUENCE [LARGE SCALE GENOMIC DNA]</scope>
    <source>
        <strain evidence="19 20">DAH-3</strain>
    </source>
</reference>
<evidence type="ECO:0000256" key="18">
    <source>
        <dbReference type="RuleBase" id="RU369120"/>
    </source>
</evidence>
<dbReference type="PANTHER" id="PTHR21257">
    <property type="entry name" value="DELTA(14)-STEROL REDUCTASE"/>
    <property type="match status" value="1"/>
</dbReference>
<evidence type="ECO:0000256" key="2">
    <source>
        <dbReference type="ARBA" id="ARBA00005402"/>
    </source>
</evidence>
<dbReference type="Proteomes" id="UP000186594">
    <property type="component" value="Unassembled WGS sequence"/>
</dbReference>
<keyword evidence="20" id="KW-1185">Reference proteome</keyword>
<feature type="transmembrane region" description="Helical" evidence="18">
    <location>
        <begin position="133"/>
        <end position="156"/>
    </location>
</feature>
<dbReference type="EC" id="1.3.1.71" evidence="16 18"/>
<keyword evidence="8 18" id="KW-1133">Transmembrane helix</keyword>
<dbReference type="GO" id="GO:0005789">
    <property type="term" value="C:endoplasmic reticulum membrane"/>
    <property type="evidence" value="ECO:0007669"/>
    <property type="project" value="UniProtKB-SubCell"/>
</dbReference>
<dbReference type="STRING" id="1198029.A0A1U7LU09"/>
<evidence type="ECO:0000256" key="16">
    <source>
        <dbReference type="ARBA" id="ARBA00038892"/>
    </source>
</evidence>
<dbReference type="PROSITE" id="PS01018">
    <property type="entry name" value="STEROL_REDUCT_2"/>
    <property type="match status" value="1"/>
</dbReference>
<dbReference type="GO" id="GO:0000246">
    <property type="term" value="F:Delta24(24-1) sterol reductase activity"/>
    <property type="evidence" value="ECO:0007669"/>
    <property type="project" value="UniProtKB-EC"/>
</dbReference>
<evidence type="ECO:0000256" key="13">
    <source>
        <dbReference type="ARBA" id="ARBA00023166"/>
    </source>
</evidence>
<feature type="transmembrane region" description="Helical" evidence="18">
    <location>
        <begin position="100"/>
        <end position="121"/>
    </location>
</feature>
<evidence type="ECO:0000256" key="9">
    <source>
        <dbReference type="ARBA" id="ARBA00023002"/>
    </source>
</evidence>
<keyword evidence="14 18" id="KW-0753">Steroid metabolism</keyword>
<dbReference type="PROSITE" id="PS01017">
    <property type="entry name" value="STEROL_REDUCT_1"/>
    <property type="match status" value="1"/>
</dbReference>
<evidence type="ECO:0000256" key="6">
    <source>
        <dbReference type="ARBA" id="ARBA00022857"/>
    </source>
</evidence>
<keyword evidence="12 18" id="KW-0472">Membrane</keyword>